<evidence type="ECO:0000313" key="3">
    <source>
        <dbReference type="Proteomes" id="UP000292362"/>
    </source>
</evidence>
<comment type="caution">
    <text evidence="2">The sequence shown here is derived from an EMBL/GenBank/DDBJ whole genome shotgun (WGS) entry which is preliminary data.</text>
</comment>
<evidence type="ECO:0000313" key="2">
    <source>
        <dbReference type="EMBL" id="TBT98126.1"/>
    </source>
</evidence>
<organism evidence="2 3">
    <name type="scientific">Hamiltosporidium tvaerminnensis</name>
    <dbReference type="NCBI Taxonomy" id="1176355"/>
    <lineage>
        <taxon>Eukaryota</taxon>
        <taxon>Fungi</taxon>
        <taxon>Fungi incertae sedis</taxon>
        <taxon>Microsporidia</taxon>
        <taxon>Dubosqiidae</taxon>
        <taxon>Hamiltosporidium</taxon>
    </lineage>
</organism>
<name>A0A4Q9KTR6_9MICR</name>
<proteinExistence type="predicted"/>
<reference evidence="2 3" key="1">
    <citation type="submission" date="2017-12" db="EMBL/GenBank/DDBJ databases">
        <authorList>
            <person name="Pombert J.-F."/>
            <person name="Haag K.L."/>
            <person name="Ebert D."/>
        </authorList>
    </citation>
    <scope>NUCLEOTIDE SEQUENCE [LARGE SCALE GENOMIC DNA]</scope>
    <source>
        <strain evidence="2">FI-OER-3-3</strain>
    </source>
</reference>
<gene>
    <name evidence="2" type="ORF">CWI37_1893p0010</name>
</gene>
<sequence length="287" mass="33055">MDNASCSSQILFTSIPNEPIKTMLNDNFESQDITGNIINSQNEEIDGEIQFMNVLLFDDLNDYNLYQELDCSESVSDLSVTEMISENVDMKKAYSNSSLRNHETENSVCSNLCNIDFVHNASDFCVSGFLTIKPRQNTIKKVKIFSQCLNEDFVDRFVNILDNSVPEQGDQAGGSEPPINSSHRKRNFTLSYTDYANKSAIEQFKENIYSLENAGNVNKNNLIEYLSFADKVHRYEENISKTEIDKILFFKEFNLKFFDKTTTNYIQYFFSVRLHFSCIFISLDILK</sequence>
<dbReference type="VEuPathDB" id="MicrosporidiaDB:CWI37_1893p0010"/>
<dbReference type="AlphaFoldDB" id="A0A4Q9KTR6"/>
<protein>
    <submittedName>
        <fullName evidence="2">Uncharacterized protein</fullName>
    </submittedName>
</protein>
<evidence type="ECO:0000256" key="1">
    <source>
        <dbReference type="SAM" id="MobiDB-lite"/>
    </source>
</evidence>
<dbReference type="EMBL" id="PITJ01001893">
    <property type="protein sequence ID" value="TBT98126.1"/>
    <property type="molecule type" value="Genomic_DNA"/>
</dbReference>
<feature type="region of interest" description="Disordered" evidence="1">
    <location>
        <begin position="165"/>
        <end position="184"/>
    </location>
</feature>
<dbReference type="Proteomes" id="UP000292362">
    <property type="component" value="Unassembled WGS sequence"/>
</dbReference>
<accession>A0A4Q9KTR6</accession>